<proteinExistence type="predicted"/>
<evidence type="ECO:0000256" key="1">
    <source>
        <dbReference type="SAM" id="MobiDB-lite"/>
    </source>
</evidence>
<protein>
    <submittedName>
        <fullName evidence="2">Uncharacterized protein</fullName>
    </submittedName>
</protein>
<organism evidence="2 3">
    <name type="scientific">Tanacetum coccineum</name>
    <dbReference type="NCBI Taxonomy" id="301880"/>
    <lineage>
        <taxon>Eukaryota</taxon>
        <taxon>Viridiplantae</taxon>
        <taxon>Streptophyta</taxon>
        <taxon>Embryophyta</taxon>
        <taxon>Tracheophyta</taxon>
        <taxon>Spermatophyta</taxon>
        <taxon>Magnoliopsida</taxon>
        <taxon>eudicotyledons</taxon>
        <taxon>Gunneridae</taxon>
        <taxon>Pentapetalae</taxon>
        <taxon>asterids</taxon>
        <taxon>campanulids</taxon>
        <taxon>Asterales</taxon>
        <taxon>Asteraceae</taxon>
        <taxon>Asteroideae</taxon>
        <taxon>Anthemideae</taxon>
        <taxon>Anthemidinae</taxon>
        <taxon>Tanacetum</taxon>
    </lineage>
</organism>
<evidence type="ECO:0000313" key="3">
    <source>
        <dbReference type="Proteomes" id="UP001151760"/>
    </source>
</evidence>
<sequence length="103" mass="10823">MPLRDPNIYVRVPLKILDASLLYIRTARDLVSKDKMKWCGEVGGVEADLSPTSNAHQSQLEGTGSSVGTAEGSAEARCSSYSLSSSSFSTSSSSLSSSDDSLS</sequence>
<keyword evidence="3" id="KW-1185">Reference proteome</keyword>
<dbReference type="Proteomes" id="UP001151760">
    <property type="component" value="Unassembled WGS sequence"/>
</dbReference>
<feature type="region of interest" description="Disordered" evidence="1">
    <location>
        <begin position="49"/>
        <end position="71"/>
    </location>
</feature>
<reference evidence="2" key="1">
    <citation type="journal article" date="2022" name="Int. J. Mol. Sci.">
        <title>Draft Genome of Tanacetum Coccineum: Genomic Comparison of Closely Related Tanacetum-Family Plants.</title>
        <authorList>
            <person name="Yamashiro T."/>
            <person name="Shiraishi A."/>
            <person name="Nakayama K."/>
            <person name="Satake H."/>
        </authorList>
    </citation>
    <scope>NUCLEOTIDE SEQUENCE</scope>
</reference>
<feature type="compositionally biased region" description="Polar residues" evidence="1">
    <location>
        <begin position="50"/>
        <end position="68"/>
    </location>
</feature>
<gene>
    <name evidence="2" type="ORF">Tco_0839936</name>
</gene>
<comment type="caution">
    <text evidence="2">The sequence shown here is derived from an EMBL/GenBank/DDBJ whole genome shotgun (WGS) entry which is preliminary data.</text>
</comment>
<accession>A0ABQ5AWK5</accession>
<name>A0ABQ5AWK5_9ASTR</name>
<feature type="region of interest" description="Disordered" evidence="1">
    <location>
        <begin position="83"/>
        <end position="103"/>
    </location>
</feature>
<reference evidence="2" key="2">
    <citation type="submission" date="2022-01" db="EMBL/GenBank/DDBJ databases">
        <authorList>
            <person name="Yamashiro T."/>
            <person name="Shiraishi A."/>
            <person name="Satake H."/>
            <person name="Nakayama K."/>
        </authorList>
    </citation>
    <scope>NUCLEOTIDE SEQUENCE</scope>
</reference>
<dbReference type="EMBL" id="BQNB010012589">
    <property type="protein sequence ID" value="GJT05474.1"/>
    <property type="molecule type" value="Genomic_DNA"/>
</dbReference>
<evidence type="ECO:0000313" key="2">
    <source>
        <dbReference type="EMBL" id="GJT05474.1"/>
    </source>
</evidence>